<dbReference type="GO" id="GO:0016020">
    <property type="term" value="C:membrane"/>
    <property type="evidence" value="ECO:0007669"/>
    <property type="project" value="UniProtKB-SubCell"/>
</dbReference>
<gene>
    <name evidence="7" type="ORF">PMAYCL1PPCAC_31049</name>
</gene>
<dbReference type="PROSITE" id="PS50850">
    <property type="entry name" value="MFS"/>
    <property type="match status" value="1"/>
</dbReference>
<feature type="transmembrane region" description="Helical" evidence="5">
    <location>
        <begin position="412"/>
        <end position="432"/>
    </location>
</feature>
<dbReference type="PROSITE" id="PS00216">
    <property type="entry name" value="SUGAR_TRANSPORT_1"/>
    <property type="match status" value="1"/>
</dbReference>
<protein>
    <recommendedName>
        <fullName evidence="6">Major facilitator superfamily (MFS) profile domain-containing protein</fullName>
    </recommendedName>
</protein>
<feature type="transmembrane region" description="Helical" evidence="5">
    <location>
        <begin position="317"/>
        <end position="335"/>
    </location>
</feature>
<proteinExistence type="predicted"/>
<feature type="transmembrane region" description="Helical" evidence="5">
    <location>
        <begin position="278"/>
        <end position="297"/>
    </location>
</feature>
<dbReference type="InterPro" id="IPR005829">
    <property type="entry name" value="Sugar_transporter_CS"/>
</dbReference>
<evidence type="ECO:0000256" key="5">
    <source>
        <dbReference type="SAM" id="Phobius"/>
    </source>
</evidence>
<feature type="transmembrane region" description="Helical" evidence="5">
    <location>
        <begin position="375"/>
        <end position="400"/>
    </location>
</feature>
<keyword evidence="3 5" id="KW-1133">Transmembrane helix</keyword>
<accession>A0AAN5IDS1</accession>
<dbReference type="InterPro" id="IPR005828">
    <property type="entry name" value="MFS_sugar_transport-like"/>
</dbReference>
<evidence type="ECO:0000256" key="3">
    <source>
        <dbReference type="ARBA" id="ARBA00022989"/>
    </source>
</evidence>
<dbReference type="Pfam" id="PF00083">
    <property type="entry name" value="Sugar_tr"/>
    <property type="match status" value="1"/>
</dbReference>
<dbReference type="PANTHER" id="PTHR23503">
    <property type="entry name" value="SOLUTE CARRIER FAMILY 2"/>
    <property type="match status" value="1"/>
</dbReference>
<dbReference type="GO" id="GO:0015149">
    <property type="term" value="F:hexose transmembrane transporter activity"/>
    <property type="evidence" value="ECO:0007669"/>
    <property type="project" value="TreeGrafter"/>
</dbReference>
<evidence type="ECO:0000256" key="4">
    <source>
        <dbReference type="ARBA" id="ARBA00023136"/>
    </source>
</evidence>
<feature type="transmembrane region" description="Helical" evidence="5">
    <location>
        <begin position="187"/>
        <end position="209"/>
    </location>
</feature>
<feature type="non-terminal residue" evidence="7">
    <location>
        <position position="1"/>
    </location>
</feature>
<feature type="transmembrane region" description="Helical" evidence="5">
    <location>
        <begin position="66"/>
        <end position="87"/>
    </location>
</feature>
<feature type="transmembrane region" description="Helical" evidence="5">
    <location>
        <begin position="159"/>
        <end position="181"/>
    </location>
</feature>
<keyword evidence="4 5" id="KW-0472">Membrane</keyword>
<feature type="transmembrane region" description="Helical" evidence="5">
    <location>
        <begin position="99"/>
        <end position="124"/>
    </location>
</feature>
<evidence type="ECO:0000313" key="7">
    <source>
        <dbReference type="EMBL" id="GMR60854.1"/>
    </source>
</evidence>
<dbReference type="PANTHER" id="PTHR23503:SF108">
    <property type="entry name" value="MAJOR FACILITATOR SUPERFAMILY (MFS) PROFILE DOMAIN-CONTAINING PROTEIN"/>
    <property type="match status" value="1"/>
</dbReference>
<feature type="transmembrane region" description="Helical" evidence="5">
    <location>
        <begin position="342"/>
        <end position="363"/>
    </location>
</feature>
<reference evidence="8" key="1">
    <citation type="submission" date="2022-10" db="EMBL/GenBank/DDBJ databases">
        <title>Genome assembly of Pristionchus species.</title>
        <authorList>
            <person name="Yoshida K."/>
            <person name="Sommer R.J."/>
        </authorList>
    </citation>
    <scope>NUCLEOTIDE SEQUENCE [LARGE SCALE GENOMIC DNA]</scope>
    <source>
        <strain evidence="8">RS5460</strain>
    </source>
</reference>
<feature type="transmembrane region" description="Helical" evidence="5">
    <location>
        <begin position="444"/>
        <end position="463"/>
    </location>
</feature>
<dbReference type="InterPro" id="IPR036259">
    <property type="entry name" value="MFS_trans_sf"/>
</dbReference>
<name>A0AAN5IDS1_9BILA</name>
<evidence type="ECO:0000313" key="8">
    <source>
        <dbReference type="Proteomes" id="UP001328107"/>
    </source>
</evidence>
<comment type="caution">
    <text evidence="7">The sequence shown here is derived from an EMBL/GenBank/DDBJ whole genome shotgun (WGS) entry which is preliminary data.</text>
</comment>
<feature type="domain" description="Major facilitator superfamily (MFS) profile" evidence="6">
    <location>
        <begin position="18"/>
        <end position="469"/>
    </location>
</feature>
<feature type="transmembrane region" description="Helical" evidence="5">
    <location>
        <begin position="130"/>
        <end position="147"/>
    </location>
</feature>
<dbReference type="EMBL" id="BTRK01000006">
    <property type="protein sequence ID" value="GMR60854.1"/>
    <property type="molecule type" value="Genomic_DNA"/>
</dbReference>
<feature type="transmembrane region" description="Helical" evidence="5">
    <location>
        <begin position="18"/>
        <end position="35"/>
    </location>
</feature>
<dbReference type="Proteomes" id="UP001328107">
    <property type="component" value="Unassembled WGS sequence"/>
</dbReference>
<comment type="subcellular location">
    <subcellularLocation>
        <location evidence="1">Membrane</location>
        <topology evidence="1">Multi-pass membrane protein</topology>
    </subcellularLocation>
</comment>
<organism evidence="7 8">
    <name type="scientific">Pristionchus mayeri</name>
    <dbReference type="NCBI Taxonomy" id="1317129"/>
    <lineage>
        <taxon>Eukaryota</taxon>
        <taxon>Metazoa</taxon>
        <taxon>Ecdysozoa</taxon>
        <taxon>Nematoda</taxon>
        <taxon>Chromadorea</taxon>
        <taxon>Rhabditida</taxon>
        <taxon>Rhabditina</taxon>
        <taxon>Diplogasteromorpha</taxon>
        <taxon>Diplogasteroidea</taxon>
        <taxon>Neodiplogasteridae</taxon>
        <taxon>Pristionchus</taxon>
    </lineage>
</organism>
<dbReference type="SUPFAM" id="SSF103473">
    <property type="entry name" value="MFS general substrate transporter"/>
    <property type="match status" value="1"/>
</dbReference>
<dbReference type="Gene3D" id="1.20.1250.20">
    <property type="entry name" value="MFS general substrate transporter like domains"/>
    <property type="match status" value="1"/>
</dbReference>
<evidence type="ECO:0000259" key="6">
    <source>
        <dbReference type="PROSITE" id="PS50850"/>
    </source>
</evidence>
<evidence type="ECO:0000256" key="1">
    <source>
        <dbReference type="ARBA" id="ARBA00004141"/>
    </source>
</evidence>
<evidence type="ECO:0000256" key="2">
    <source>
        <dbReference type="ARBA" id="ARBA00022692"/>
    </source>
</evidence>
<dbReference type="InterPro" id="IPR045263">
    <property type="entry name" value="GLUT"/>
</dbReference>
<dbReference type="AlphaFoldDB" id="A0AAN5IDS1"/>
<keyword evidence="2 5" id="KW-0812">Transmembrane</keyword>
<keyword evidence="8" id="KW-1185">Reference proteome</keyword>
<dbReference type="InterPro" id="IPR020846">
    <property type="entry name" value="MFS_dom"/>
</dbReference>
<sequence>EMGTESRTSSSSSATTKLLLYGALLSFSSIFQMGYSNAYPNTSIETFKVYLNDSFDGQLDPPSFSWIWSAVLNIWFIGFAVGSLLSVPIADRIGRKSCLMIGNAGNVISATLSCLAIPLNLWWLYMASRLLFAVSAAISMNSLILLLQESSPSSLRGTMSFYAEMAFVVTNAVGVVCGMRIVLGENLLLLTGLAIIPAVFSLLIVWPFHESPKFLLLKRKDAEAAKKSLRFYQNADAEECDRFLSEAEEETSKDGKMDNEAPASVFDFLRVPHLKKGLLLGILSLQLTTSIWPIIYFSTEFLVRANIDAMTAEGVSTLMLLFSTLSTVIGMVVVERFSRRKIFLSFATINVSALILFVVSASLQHWCDSCKYGCIAAICLHGISYSLAVGPIAWFITAELVPLSHRATAQSVALCINQSLGLVFSFITLPLYDLIESFGLSGSLIFIPLFIIPGVICIVILAWQLPETRGVKIGDIVKALQEGPSHRVKPRRAVGRNDFELDAI</sequence>